<dbReference type="InterPro" id="IPR048846">
    <property type="entry name" value="PaaX-like_central"/>
</dbReference>
<organism evidence="5 6">
    <name type="scientific">Prauserella flavalba</name>
    <dbReference type="NCBI Taxonomy" id="1477506"/>
    <lineage>
        <taxon>Bacteria</taxon>
        <taxon>Bacillati</taxon>
        <taxon>Actinomycetota</taxon>
        <taxon>Actinomycetes</taxon>
        <taxon>Pseudonocardiales</taxon>
        <taxon>Pseudonocardiaceae</taxon>
        <taxon>Prauserella</taxon>
    </lineage>
</organism>
<reference evidence="5 6" key="1">
    <citation type="submission" date="2016-07" db="EMBL/GenBank/DDBJ databases">
        <title>Draft genome sequence of Prauserella sp. YIM 121212, isolated from alkaline soil.</title>
        <authorList>
            <person name="Ruckert C."/>
            <person name="Albersmeier A."/>
            <person name="Jiang C.-L."/>
            <person name="Jiang Y."/>
            <person name="Kalinowski J."/>
            <person name="Schneider O."/>
            <person name="Winkler A."/>
            <person name="Zotchev S.B."/>
        </authorList>
    </citation>
    <scope>NUCLEOTIDE SEQUENCE [LARGE SCALE GENOMIC DNA]</scope>
    <source>
        <strain evidence="5 6">YIM 121212</strain>
    </source>
</reference>
<dbReference type="InterPro" id="IPR011965">
    <property type="entry name" value="PaaX_trns_reg"/>
</dbReference>
<gene>
    <name evidence="5" type="ORF">BA062_10475</name>
</gene>
<evidence type="ECO:0000259" key="3">
    <source>
        <dbReference type="Pfam" id="PF08223"/>
    </source>
</evidence>
<dbReference type="Gene3D" id="1.20.58.1460">
    <property type="match status" value="1"/>
</dbReference>
<dbReference type="Gene3D" id="1.10.10.10">
    <property type="entry name" value="Winged helix-like DNA-binding domain superfamily/Winged helix DNA-binding domain"/>
    <property type="match status" value="1"/>
</dbReference>
<evidence type="ECO:0000259" key="2">
    <source>
        <dbReference type="Pfam" id="PF07848"/>
    </source>
</evidence>
<dbReference type="RefSeq" id="WP_110335889.1">
    <property type="nucleotide sequence ID" value="NZ_JBHVKT010000016.1"/>
</dbReference>
<dbReference type="InterPro" id="IPR013225">
    <property type="entry name" value="PaaX_C"/>
</dbReference>
<dbReference type="Pfam" id="PF08223">
    <property type="entry name" value="PaaX_C"/>
    <property type="match status" value="1"/>
</dbReference>
<dbReference type="Pfam" id="PF20803">
    <property type="entry name" value="PaaX_M"/>
    <property type="match status" value="1"/>
</dbReference>
<feature type="domain" description="Transcriptional repressor PaaX-like central Cas2-like" evidence="4">
    <location>
        <begin position="97"/>
        <end position="167"/>
    </location>
</feature>
<comment type="caution">
    <text evidence="5">The sequence shown here is derived from an EMBL/GenBank/DDBJ whole genome shotgun (WGS) entry which is preliminary data.</text>
</comment>
<dbReference type="PANTHER" id="PTHR30319:SF1">
    <property type="entry name" value="TRANSCRIPTIONAL REPRESSOR PAAX"/>
    <property type="match status" value="1"/>
</dbReference>
<evidence type="ECO:0000313" key="6">
    <source>
        <dbReference type="Proteomes" id="UP000247892"/>
    </source>
</evidence>
<dbReference type="OrthoDB" id="2270427at2"/>
<dbReference type="Pfam" id="PF07848">
    <property type="entry name" value="PaaX"/>
    <property type="match status" value="1"/>
</dbReference>
<dbReference type="InterPro" id="IPR012906">
    <property type="entry name" value="PaaX-like_N"/>
</dbReference>
<evidence type="ECO:0000313" key="5">
    <source>
        <dbReference type="EMBL" id="PXY35884.1"/>
    </source>
</evidence>
<protein>
    <recommendedName>
        <fullName evidence="7">PaaX family transcriptional regulator</fullName>
    </recommendedName>
</protein>
<dbReference type="InterPro" id="IPR036388">
    <property type="entry name" value="WH-like_DNA-bd_sf"/>
</dbReference>
<sequence>MNGDAGPQHSQRLLGTLLGDYWFWRPEHLPSSALAGLLREFGLTETAARAAIRRAAARGLIVASKSGRTTAYGVPARTHELIVNHLRRLLEFGAEKREWDGRWTFAMFSIPEEQRENRRTLRSRLRWLGFAPLYDGVWVCPWDTGAAALDVLTELAVEAATISRAELAPATPERGHPLRAWNLESLRESYLAFLDRHAGLRARVAAGTVGPAEALIGRTLLMTEWRQFPDLDPDLPGELLPDDWPRREARQCFIDIYDTLGPIAEQRFRQLLAPHAPALAGLAAYRTSDDIARGEPADQPDWPSDGAPSWAGPIGRHLDEQ</sequence>
<dbReference type="Gene3D" id="3.30.70.2650">
    <property type="match status" value="1"/>
</dbReference>
<name>A0A318LR55_9PSEU</name>
<dbReference type="PIRSF" id="PIRSF020623">
    <property type="entry name" value="PaaX"/>
    <property type="match status" value="1"/>
</dbReference>
<dbReference type="AlphaFoldDB" id="A0A318LR55"/>
<evidence type="ECO:0000259" key="4">
    <source>
        <dbReference type="Pfam" id="PF20803"/>
    </source>
</evidence>
<feature type="domain" description="Transcriptional repressor PaaX-like N-terminal" evidence="2">
    <location>
        <begin position="14"/>
        <end position="72"/>
    </location>
</feature>
<accession>A0A318LR55</accession>
<dbReference type="GO" id="GO:0006351">
    <property type="term" value="P:DNA-templated transcription"/>
    <property type="evidence" value="ECO:0007669"/>
    <property type="project" value="InterPro"/>
</dbReference>
<feature type="region of interest" description="Disordered" evidence="1">
    <location>
        <begin position="290"/>
        <end position="321"/>
    </location>
</feature>
<keyword evidence="6" id="KW-1185">Reference proteome</keyword>
<evidence type="ECO:0000256" key="1">
    <source>
        <dbReference type="SAM" id="MobiDB-lite"/>
    </source>
</evidence>
<evidence type="ECO:0008006" key="7">
    <source>
        <dbReference type="Google" id="ProtNLM"/>
    </source>
</evidence>
<dbReference type="PANTHER" id="PTHR30319">
    <property type="entry name" value="PHENYLACETIC ACID REGULATOR-RELATED TRANSCRIPTIONAL REPRESSOR"/>
    <property type="match status" value="1"/>
</dbReference>
<feature type="domain" description="Transcriptional repressor PaaX-like C-terminal" evidence="3">
    <location>
        <begin position="181"/>
        <end position="268"/>
    </location>
</feature>
<proteinExistence type="predicted"/>
<dbReference type="EMBL" id="MASU01000005">
    <property type="protein sequence ID" value="PXY35884.1"/>
    <property type="molecule type" value="Genomic_DNA"/>
</dbReference>
<dbReference type="Proteomes" id="UP000247892">
    <property type="component" value="Unassembled WGS sequence"/>
</dbReference>